<evidence type="ECO:0008006" key="4">
    <source>
        <dbReference type="Google" id="ProtNLM"/>
    </source>
</evidence>
<keyword evidence="3" id="KW-1185">Reference proteome</keyword>
<sequence length="455" mass="51695">MRKLTRLFIVVSLILLCGCSMIQDDGITVEPPEVNRTPISGKWTVTKVVFLDDAVHPFEYKRYVGRDVIFAAKGVIFDNFYYDDPSLRSKVVNADGYLEKNYKVSKKLLGMDSDRLVVVNIYNQKDLIYQVLKTRSDQAYMYYNGVFLQLTRIADHVSDEDYEHIKSVDQSELINLNEKLNENSKINGLLIGYKSNNNTQYNSVYLKFVGDTLESQGVYNGLLIPKNDSIIKMDVQNGIPYANQDGEDFEMGNNQAIEQIEMLFVSEMYISYYEKQAGEEKLVFKFTDDIGKENRLGLSSVTKGSGDAFKIFRDSAKEANNGNGYINDLNFGVTRDDGKFKVIGLILERNESGDTVSSKMIDVNISANQIIDETDMKVSMSDIRERLPLARDAIFTSNNRFLVTMENDKLKIYNVYNTEVGSNLVAEMELPEDATIVGIQRFVGNTSNIVERKLY</sequence>
<name>A0ABY7QRZ6_9FIRM</name>
<keyword evidence="1" id="KW-0732">Signal</keyword>
<proteinExistence type="predicted"/>
<dbReference type="Proteomes" id="UP001210339">
    <property type="component" value="Chromosome"/>
</dbReference>
<organism evidence="2 3">
    <name type="scientific">Peptoniphilus equinus</name>
    <dbReference type="NCBI Taxonomy" id="3016343"/>
    <lineage>
        <taxon>Bacteria</taxon>
        <taxon>Bacillati</taxon>
        <taxon>Bacillota</taxon>
        <taxon>Tissierellia</taxon>
        <taxon>Tissierellales</taxon>
        <taxon>Peptoniphilaceae</taxon>
        <taxon>Peptoniphilus</taxon>
    </lineage>
</organism>
<protein>
    <recommendedName>
        <fullName evidence="4">Lipoprotein</fullName>
    </recommendedName>
</protein>
<dbReference type="PROSITE" id="PS51257">
    <property type="entry name" value="PROKAR_LIPOPROTEIN"/>
    <property type="match status" value="1"/>
</dbReference>
<feature type="signal peptide" evidence="1">
    <location>
        <begin position="1"/>
        <end position="22"/>
    </location>
</feature>
<evidence type="ECO:0000313" key="2">
    <source>
        <dbReference type="EMBL" id="WBW49241.1"/>
    </source>
</evidence>
<evidence type="ECO:0000256" key="1">
    <source>
        <dbReference type="SAM" id="SignalP"/>
    </source>
</evidence>
<reference evidence="2 3" key="1">
    <citation type="submission" date="2023-01" db="EMBL/GenBank/DDBJ databases">
        <authorList>
            <person name="Lee S.H."/>
            <person name="Jung H.S."/>
            <person name="Yun J.U."/>
        </authorList>
    </citation>
    <scope>NUCLEOTIDE SEQUENCE [LARGE SCALE GENOMIC DNA]</scope>
    <source>
        <strain evidence="2 3">CBA3646</strain>
    </source>
</reference>
<dbReference type="RefSeq" id="WP_271190773.1">
    <property type="nucleotide sequence ID" value="NZ_CP115667.1"/>
</dbReference>
<feature type="chain" id="PRO_5045740571" description="Lipoprotein" evidence="1">
    <location>
        <begin position="23"/>
        <end position="455"/>
    </location>
</feature>
<evidence type="ECO:0000313" key="3">
    <source>
        <dbReference type="Proteomes" id="UP001210339"/>
    </source>
</evidence>
<dbReference type="EMBL" id="CP115667">
    <property type="protein sequence ID" value="WBW49241.1"/>
    <property type="molecule type" value="Genomic_DNA"/>
</dbReference>
<accession>A0ABY7QRZ6</accession>
<gene>
    <name evidence="2" type="ORF">O6R05_04320</name>
</gene>